<evidence type="ECO:0000256" key="1">
    <source>
        <dbReference type="SAM" id="Phobius"/>
    </source>
</evidence>
<evidence type="ECO:0000313" key="3">
    <source>
        <dbReference type="Proteomes" id="UP000019140"/>
    </source>
</evidence>
<keyword evidence="1" id="KW-0472">Membrane</keyword>
<protein>
    <submittedName>
        <fullName evidence="2">Uncharacterized protein</fullName>
    </submittedName>
</protein>
<reference evidence="2 3" key="1">
    <citation type="journal article" date="2014" name="Nature">
        <title>An environmental bacterial taxon with a large and distinct metabolic repertoire.</title>
        <authorList>
            <person name="Wilson M.C."/>
            <person name="Mori T."/>
            <person name="Ruckert C."/>
            <person name="Uria A.R."/>
            <person name="Helf M.J."/>
            <person name="Takada K."/>
            <person name="Gernert C."/>
            <person name="Steffens U.A."/>
            <person name="Heycke N."/>
            <person name="Schmitt S."/>
            <person name="Rinke C."/>
            <person name="Helfrich E.J."/>
            <person name="Brachmann A.O."/>
            <person name="Gurgui C."/>
            <person name="Wakimoto T."/>
            <person name="Kracht M."/>
            <person name="Crusemann M."/>
            <person name="Hentschel U."/>
            <person name="Abe I."/>
            <person name="Matsunaga S."/>
            <person name="Kalinowski J."/>
            <person name="Takeyama H."/>
            <person name="Piel J."/>
        </authorList>
    </citation>
    <scope>NUCLEOTIDE SEQUENCE [LARGE SCALE GENOMIC DNA]</scope>
    <source>
        <strain evidence="3">TSY2</strain>
    </source>
</reference>
<evidence type="ECO:0000313" key="2">
    <source>
        <dbReference type="EMBL" id="ETX04404.1"/>
    </source>
</evidence>
<dbReference type="Proteomes" id="UP000019140">
    <property type="component" value="Unassembled WGS sequence"/>
</dbReference>
<dbReference type="HOGENOM" id="CLU_3181461_0_0_7"/>
<dbReference type="AlphaFoldDB" id="W4M246"/>
<accession>W4M246</accession>
<keyword evidence="3" id="KW-1185">Reference proteome</keyword>
<proteinExistence type="predicted"/>
<sequence>MLVTVIATVLLGMAIVLFGGTILVYLKTACAQPSRVREIRHLRQEGLAVQHDES</sequence>
<gene>
    <name evidence="2" type="ORF">ETSY2_29010</name>
</gene>
<name>W4M246_9BACT</name>
<organism evidence="2 3">
    <name type="scientific">Candidatus Entotheonella gemina</name>
    <dbReference type="NCBI Taxonomy" id="1429439"/>
    <lineage>
        <taxon>Bacteria</taxon>
        <taxon>Pseudomonadati</taxon>
        <taxon>Nitrospinota/Tectimicrobiota group</taxon>
        <taxon>Candidatus Tectimicrobiota</taxon>
        <taxon>Candidatus Entotheonellia</taxon>
        <taxon>Candidatus Entotheonellales</taxon>
        <taxon>Candidatus Entotheonellaceae</taxon>
        <taxon>Candidatus Entotheonella</taxon>
    </lineage>
</organism>
<dbReference type="EMBL" id="AZHX01001232">
    <property type="protein sequence ID" value="ETX04404.1"/>
    <property type="molecule type" value="Genomic_DNA"/>
</dbReference>
<feature type="transmembrane region" description="Helical" evidence="1">
    <location>
        <begin position="6"/>
        <end position="26"/>
    </location>
</feature>
<keyword evidence="1" id="KW-1133">Transmembrane helix</keyword>
<comment type="caution">
    <text evidence="2">The sequence shown here is derived from an EMBL/GenBank/DDBJ whole genome shotgun (WGS) entry which is preliminary data.</text>
</comment>
<keyword evidence="1" id="KW-0812">Transmembrane</keyword>